<gene>
    <name evidence="1" type="ORF">CTRU02_209033</name>
</gene>
<proteinExistence type="predicted"/>
<dbReference type="Proteomes" id="UP000805649">
    <property type="component" value="Unassembled WGS sequence"/>
</dbReference>
<evidence type="ECO:0000313" key="2">
    <source>
        <dbReference type="Proteomes" id="UP000805649"/>
    </source>
</evidence>
<protein>
    <submittedName>
        <fullName evidence="1">Nacht and ankyrin domain protein</fullName>
    </submittedName>
</protein>
<sequence length="939" mass="105825">MDPLSLSLTMVGLLPVIASAIRQTKSLYTDVTQAKELIKELMDELTALRGNLVSLKGLLESDAINTEGVNFDQSSVLVSCSKACKVKLESLCETLERYANSRTRRLAWPLAQKECKESLRILRNFAFWIQLSLSVEGCRLLSRSSADVSQTLALQFREFEKLQEATAGLQRSVEAQTQMLNDSRREQKRREVLDWISQFDHEKRHLEAKGPRVENTGRWIVEHPYFENWRDNLSSPNVLWCHGLPGSGKTVLTSVMIDHLSSLSEPEVSVSYFYLKYLDQGSLTLSTVLASLLRQALHGMTDIPKSIMELFLSHREGSKISSTADQLRLLFDVAAGPRILYVVLDALDEYDHTQRRGLLEAVKELRQCPSIRLLLTSRSHIPDLEASFSKCPQILVEAHDGDLKAYMKHSILVQNQYDIIDDEFANQIMNQFIARAKGTFLPVVLQLGTVLRKKTRGHMEDAIGSISDDLAVVFEETMARIDRLHEDYRILAKRVLAWLTHARSTLTAAELGDALSVADSVQRGWTSWTTRYRPLPRMMINCCQGLVLLEPVTNRLSLAHYTVQEHFEKHTDRLFPWAKVDFARTCLSYLLYDDFDSGPCNADEDIYGRVIKYPFLAYAAQYWGNHVADTEQEPGVADLLSKFLGQRISTAVAWQVVRYVQGYTEIYWRPEECLSATPIHTASRYGLTHTLKRLLQTDDVNNINLCTAEVKTTPVILAASEPNLGILNLLLRSGADPYISNWYGNALHCACEAGMSDNIRLLVNFGMKTNAEHAQQGRPPIFRTVDNDRLGALETLVDLVDDEEVNAAPDPDPRLLQYFLLWAVEYGAHQIVGWILGNEQHHRRVAWLLRSHYLDSLLEKLNLDADTPLLGVPVLHRAILAGDVEMVRLLVSFGADPYATAWEGKTAVDYAAESMVSALTDALGLDSNDLSVAVERLRV</sequence>
<organism evidence="1 2">
    <name type="scientific">Colletotrichum truncatum</name>
    <name type="common">Anthracnose fungus</name>
    <name type="synonym">Colletotrichum capsici</name>
    <dbReference type="NCBI Taxonomy" id="5467"/>
    <lineage>
        <taxon>Eukaryota</taxon>
        <taxon>Fungi</taxon>
        <taxon>Dikarya</taxon>
        <taxon>Ascomycota</taxon>
        <taxon>Pezizomycotina</taxon>
        <taxon>Sordariomycetes</taxon>
        <taxon>Hypocreomycetidae</taxon>
        <taxon>Glomerellales</taxon>
        <taxon>Glomerellaceae</taxon>
        <taxon>Colletotrichum</taxon>
        <taxon>Colletotrichum truncatum species complex</taxon>
    </lineage>
</organism>
<accession>A0ACC3YYB5</accession>
<reference evidence="1 2" key="1">
    <citation type="journal article" date="2020" name="Phytopathology">
        <title>Genome Sequence Resources of Colletotrichum truncatum, C. plurivorum, C. musicola, and C. sojae: Four Species Pathogenic to Soybean (Glycine max).</title>
        <authorList>
            <person name="Rogerio F."/>
            <person name="Boufleur T.R."/>
            <person name="Ciampi-Guillardi M."/>
            <person name="Sukno S.A."/>
            <person name="Thon M.R."/>
            <person name="Massola Junior N.S."/>
            <person name="Baroncelli R."/>
        </authorList>
    </citation>
    <scope>NUCLEOTIDE SEQUENCE [LARGE SCALE GENOMIC DNA]</scope>
    <source>
        <strain evidence="1 2">CMES1059</strain>
    </source>
</reference>
<name>A0ACC3YYB5_COLTU</name>
<dbReference type="EMBL" id="VUJX02000005">
    <property type="protein sequence ID" value="KAL0936817.1"/>
    <property type="molecule type" value="Genomic_DNA"/>
</dbReference>
<evidence type="ECO:0000313" key="1">
    <source>
        <dbReference type="EMBL" id="KAL0936817.1"/>
    </source>
</evidence>
<comment type="caution">
    <text evidence="1">The sequence shown here is derived from an EMBL/GenBank/DDBJ whole genome shotgun (WGS) entry which is preliminary data.</text>
</comment>
<keyword evidence="2" id="KW-1185">Reference proteome</keyword>